<dbReference type="NCBIfam" id="NF041492">
    <property type="entry name" value="MobF"/>
    <property type="match status" value="1"/>
</dbReference>
<dbReference type="SUPFAM" id="SSF55464">
    <property type="entry name" value="Origin of replication-binding domain, RBD-like"/>
    <property type="match status" value="1"/>
</dbReference>
<evidence type="ECO:0000259" key="4">
    <source>
        <dbReference type="Pfam" id="PF18272"/>
    </source>
</evidence>
<feature type="region of interest" description="Disordered" evidence="1">
    <location>
        <begin position="291"/>
        <end position="316"/>
    </location>
</feature>
<sequence>MLSVSSVKGDAGYYTSEDNYYASGALEDRWMGEGAAQLGLEGKVDNVTMDAILHGRLPDGSDLSRMVNGKNTHRSGYDLTFSAPKSVSIMALVAGDKRFIDIHNRAVAAAMSEVEQLVSTRITEKGVTDTVLTGNMVAALFNHDTSRDLDPQLHTHALVFNATFADDKWRSLASDTRLKTGFGETLYATQIALGKIYQNSARREVEGLGFETVTTGKNGLWEIKDVPTAPFSRRSQAIADAAGPDASRASRDVAALDTRQAKAWADPELLIKDWQRRLTDNGYDIGAAREAAEAKGRGGETPRPPGVPSSTPLPGLTPPVAPLIPVAPGGKVSVDPAKIAEVTVAIGEAISALSDKKVQFTWSELLAGTVNRLPAEQGVFALARAGLDKAIDGQRLIPLDREKGIFTSDIHLLNELSVQQVARETLQSGQVLVFPEYTAARHSPAGDAVSVLSQDRHPLAVLSGKGGAEVQRERILDVAQMARAQGREVVVISSDARSQRWLAEEASLKDTLMSRHGLKPDSTLPVQSTLIVEQAEKLTLKETLLVLEKARDAGAQVLLMDSENRQGTGNALSVLKNAGVPQYHSYSTRTPDVQLVSEPDKRTRYAQLAADYVRLSGEGREVVVQASGPREQAALTADVRTALQAAGELGSNQARVAVLEPVWLDSKTRRQRDSYREGMVMERWDGDSKLMHRYTIDRVADHNNSLVLKTEDGLQQVQRVSQLDNNWSLFRSRTLEVAAGEKLRVLGREAQGALKSGTEVTVASMAGDQLVVRQGEQQLTLETGRALKLGYGYVESAGKTPGDARTVLAAIPVAGINQHTLQQLARSGNDIRVYTPLDEDRAARRLGVTPQTLAVSEQVIQTTGQPALGQAMNVRRDSLMSDAELAVTLAIPRTQAGEIGVSRVNLLADAQDSGVPLDAIRAEINRQVDTGTLIDAGWVPGAGNAVLVPRQAWEMEKSIIRHIAEGKEAVTPLMPVPPATALSTLTPGQREATRLILQSQDRFTAIQGYAGVGKTTQFRAVMAALNVLSPDARPEVIGLGPTHRAVHEMQDAGVKAQTLSSFLSETRIMMQGGEVPDFSNVVFLADESSMTGNRDAAELYRVVSAGGGRMVSSGDTAQLQAISSGSPFRLVQQRSAIDTVVMQEIVRQTPELRPAIESMIAGNVGESLTRMEAVTPDQVPRRPGAWVPASSVEEITLPKEERVGKEGVQPALRAPGAPENITDAVVADWLGRTVEAQRETLIIAHRNDDRREINSLIHQGRHDAGEVGKEERTLSVLIPERVPDNALRSASTFAAYTGSVAMVNSQYYRVESVSKDHMVTLRDTEGNVTLISPQGNSTQDITVFREGSITVSEGDRVRFSRSDNDRGYVANSLWEVSGFTDDGGVRFRHGEQEKILHPGAEQADRHIDLAYAVTAYGAQGASARYEISLEGTGPGRLRMASLESAYVTLSRAKEHAQVYTDNRDKWTRAAAVSHEKQSAHDILLHAEDRQGELAGKILAWSSPLSQSALGRRVLSENGLEGDSFARFVAPVKKYPAPHVALPVWSTNGRDAGVLLTEIRLDENDRRLAVVTADDSRLLGGEQAQFAGLQRSRNGDTLVASSVEQGMALAQHHPDSGVVIQLSGDESDRLLNMRRLTGGSLRTTDITDDTLQTAARASVPEDITRELSDTDRLQDVKRDVPVTEHVLQEAADTGVHWPSALPEDPDAERAAHSLTPEETELYRDIALAHDYSLETSVMEIAHERAPESLSVEQMQREEREFVVDMPEQEITLEEKTHGE</sequence>
<dbReference type="InterPro" id="IPR054558">
    <property type="entry name" value="TraI_hel_assoc_DBD_N"/>
</dbReference>
<dbReference type="InterPro" id="IPR009767">
    <property type="entry name" value="DNA_helicase_TraI_C"/>
</dbReference>
<dbReference type="GO" id="GO:0005524">
    <property type="term" value="F:ATP binding"/>
    <property type="evidence" value="ECO:0007669"/>
    <property type="project" value="InterPro"/>
</dbReference>
<dbReference type="InterPro" id="IPR014129">
    <property type="entry name" value="Conjug_relaxase_TraI"/>
</dbReference>
<evidence type="ECO:0000313" key="7">
    <source>
        <dbReference type="EMBL" id="TDN51480.1"/>
    </source>
</evidence>
<feature type="compositionally biased region" description="Basic and acidic residues" evidence="1">
    <location>
        <begin position="291"/>
        <end position="300"/>
    </location>
</feature>
<dbReference type="RefSeq" id="WP_133462081.1">
    <property type="nucleotide sequence ID" value="NZ_SNVX01000018.1"/>
</dbReference>
<reference evidence="7 8" key="1">
    <citation type="submission" date="2019-03" db="EMBL/GenBank/DDBJ databases">
        <title>Genomic analyses of the natural microbiome of Caenorhabditis elegans.</title>
        <authorList>
            <person name="Samuel B."/>
        </authorList>
    </citation>
    <scope>NUCLEOTIDE SEQUENCE [LARGE SCALE GENOMIC DNA]</scope>
    <source>
        <strain evidence="7 8">BIGb0156</strain>
    </source>
</reference>
<dbReference type="InterPro" id="IPR014059">
    <property type="entry name" value="TraI/TrwC_relax"/>
</dbReference>
<feature type="domain" description="TrwC relaxase" evidence="3">
    <location>
        <begin position="11"/>
        <end position="279"/>
    </location>
</feature>
<evidence type="ECO:0000256" key="1">
    <source>
        <dbReference type="SAM" id="MobiDB-lite"/>
    </source>
</evidence>
<dbReference type="Pfam" id="PF13604">
    <property type="entry name" value="AAA_30"/>
    <property type="match status" value="1"/>
</dbReference>
<dbReference type="EMBL" id="SNVX01000018">
    <property type="protein sequence ID" value="TDN51480.1"/>
    <property type="molecule type" value="Genomic_DNA"/>
</dbReference>
<feature type="domain" description="TraI 2B/2B-like" evidence="5">
    <location>
        <begin position="658"/>
        <end position="737"/>
    </location>
</feature>
<protein>
    <submittedName>
        <fullName evidence="7">Conjugative transfer relaxase protein TraI</fullName>
    </submittedName>
</protein>
<feature type="domain" description="TraI N-terminal subdomain" evidence="4">
    <location>
        <begin position="600"/>
        <end position="651"/>
    </location>
</feature>
<accession>A0A4R6E189</accession>
<dbReference type="NCBIfam" id="TIGR02686">
    <property type="entry name" value="relax_trwC"/>
    <property type="match status" value="1"/>
</dbReference>
<evidence type="ECO:0000259" key="6">
    <source>
        <dbReference type="Pfam" id="PF22232"/>
    </source>
</evidence>
<dbReference type="InterPro" id="IPR014862">
    <property type="entry name" value="TrwC"/>
</dbReference>
<name>A0A4R6E189_SCAGO</name>
<dbReference type="Pfam" id="PF22232">
    <property type="entry name" value="TraI_hel_assoc_N"/>
    <property type="match status" value="1"/>
</dbReference>
<dbReference type="SUPFAM" id="SSF52540">
    <property type="entry name" value="P-loop containing nucleoside triphosphate hydrolases"/>
    <property type="match status" value="2"/>
</dbReference>
<dbReference type="CDD" id="cd17933">
    <property type="entry name" value="DEXSc_RecD-like"/>
    <property type="match status" value="1"/>
</dbReference>
<dbReference type="OrthoDB" id="1634048at2"/>
<evidence type="ECO:0000259" key="5">
    <source>
        <dbReference type="Pfam" id="PF18340"/>
    </source>
</evidence>
<dbReference type="Proteomes" id="UP000295530">
    <property type="component" value="Unassembled WGS sequence"/>
</dbReference>
<dbReference type="InterPro" id="IPR040987">
    <property type="entry name" value="TraI_N"/>
</dbReference>
<keyword evidence="8" id="KW-1185">Reference proteome</keyword>
<dbReference type="Pfam" id="PF07057">
    <property type="entry name" value="TraI_C"/>
    <property type="match status" value="1"/>
</dbReference>
<dbReference type="Pfam" id="PF18340">
    <property type="entry name" value="TraI_2B"/>
    <property type="match status" value="1"/>
</dbReference>
<dbReference type="GO" id="GO:0016818">
    <property type="term" value="F:hydrolase activity, acting on acid anhydrides, in phosphorus-containing anhydrides"/>
    <property type="evidence" value="ECO:0007669"/>
    <property type="project" value="InterPro"/>
</dbReference>
<proteinExistence type="predicted"/>
<organism evidence="7 8">
    <name type="scientific">Scandinavium goeteborgense</name>
    <dbReference type="NCBI Taxonomy" id="1851514"/>
    <lineage>
        <taxon>Bacteria</taxon>
        <taxon>Pseudomonadati</taxon>
        <taxon>Pseudomonadota</taxon>
        <taxon>Gammaproteobacteria</taxon>
        <taxon>Enterobacterales</taxon>
        <taxon>Enterobacteriaceae</taxon>
        <taxon>Scandinavium</taxon>
    </lineage>
</organism>
<comment type="caution">
    <text evidence="7">The sequence shown here is derived from an EMBL/GenBank/DDBJ whole genome shotgun (WGS) entry which is preliminary data.</text>
</comment>
<dbReference type="Pfam" id="PF18272">
    <property type="entry name" value="ssDNA_TraI_N"/>
    <property type="match status" value="1"/>
</dbReference>
<gene>
    <name evidence="7" type="ORF">EC847_1189</name>
</gene>
<dbReference type="InterPro" id="IPR040668">
    <property type="entry name" value="TraI_2B"/>
</dbReference>
<evidence type="ECO:0000259" key="2">
    <source>
        <dbReference type="Pfam" id="PF07057"/>
    </source>
</evidence>
<feature type="domain" description="DNA helicase TraI type C-terminal" evidence="2">
    <location>
        <begin position="1479"/>
        <end position="1638"/>
    </location>
</feature>
<evidence type="ECO:0000259" key="3">
    <source>
        <dbReference type="Pfam" id="PF08751"/>
    </source>
</evidence>
<dbReference type="GO" id="GO:0003677">
    <property type="term" value="F:DNA binding"/>
    <property type="evidence" value="ECO:0007669"/>
    <property type="project" value="InterPro"/>
</dbReference>
<dbReference type="Pfam" id="PF08751">
    <property type="entry name" value="TrwC"/>
    <property type="match status" value="1"/>
</dbReference>
<dbReference type="Gene3D" id="3.40.50.300">
    <property type="entry name" value="P-loop containing nucleotide triphosphate hydrolases"/>
    <property type="match status" value="1"/>
</dbReference>
<dbReference type="InterPro" id="IPR027417">
    <property type="entry name" value="P-loop_NTPase"/>
</dbReference>
<evidence type="ECO:0000313" key="8">
    <source>
        <dbReference type="Proteomes" id="UP000295530"/>
    </source>
</evidence>
<feature type="domain" description="TraI helicase-associated ssDBD N-terminal" evidence="6">
    <location>
        <begin position="464"/>
        <end position="561"/>
    </location>
</feature>
<dbReference type="NCBIfam" id="TIGR02760">
    <property type="entry name" value="TraI_TIGR"/>
    <property type="match status" value="1"/>
</dbReference>
<dbReference type="GO" id="GO:0003678">
    <property type="term" value="F:DNA helicase activity"/>
    <property type="evidence" value="ECO:0007669"/>
    <property type="project" value="InterPro"/>
</dbReference>